<proteinExistence type="evidence at protein level"/>
<keyword id="KW-0903">Direct protein sequencing</keyword>
<name>Q9TRC2_RABIT</name>
<organism>
    <name type="scientific">Oryctolagus cuniculus</name>
    <name type="common">Rabbit</name>
    <dbReference type="NCBI Taxonomy" id="9986"/>
    <lineage>
        <taxon>Eukaryota</taxon>
        <taxon>Metazoa</taxon>
        <taxon>Chordata</taxon>
        <taxon>Craniata</taxon>
        <taxon>Vertebrata</taxon>
        <taxon>Euteleostomi</taxon>
        <taxon>Mammalia</taxon>
        <taxon>Eutheria</taxon>
        <taxon>Euarchontoglires</taxon>
        <taxon>Glires</taxon>
        <taxon>Lagomorpha</taxon>
        <taxon>Leporidae</taxon>
        <taxon>Oryctolagus</taxon>
    </lineage>
</organism>
<dbReference type="AlphaFoldDB" id="Q9TRC2"/>
<protein>
    <submittedName>
        <fullName>Hemoprotein P-30</fullName>
    </submittedName>
</protein>
<reference key="1">
    <citation type="journal article" date="1994" name="J. Biol. Chem.">
        <title>Purification and physical properties of a novel type of cytochrome b from rabbit peritoneal neutrophils.</title>
        <authorList>
            <person name="Escriou V."/>
            <person name="Laporte F."/>
            <person name="Garin J."/>
            <person name="Brandolin G."/>
            <person name="Vignais P.V."/>
        </authorList>
    </citation>
    <scope>PROTEIN SEQUENCE</scope>
</reference>
<sequence>MEGYRGFLVLLVSALLVGFL</sequence>
<dbReference type="PIR" id="A54077">
    <property type="entry name" value="A54077"/>
</dbReference>
<accession>Q9TRC2</accession>